<dbReference type="Gene3D" id="3.40.109.10">
    <property type="entry name" value="NADH Oxidase"/>
    <property type="match status" value="1"/>
</dbReference>
<dbReference type="PANTHER" id="PTHR23026">
    <property type="entry name" value="NADPH NITROREDUCTASE"/>
    <property type="match status" value="1"/>
</dbReference>
<dbReference type="InParanoid" id="E8N245"/>
<dbReference type="InterPro" id="IPR029479">
    <property type="entry name" value="Nitroreductase"/>
</dbReference>
<evidence type="ECO:0000256" key="1">
    <source>
        <dbReference type="ARBA" id="ARBA00022630"/>
    </source>
</evidence>
<dbReference type="RefSeq" id="WP_013561336.1">
    <property type="nucleotide sequence ID" value="NC_014960.1"/>
</dbReference>
<feature type="domain" description="Nitroreductase" evidence="4">
    <location>
        <begin position="8"/>
        <end position="62"/>
    </location>
</feature>
<dbReference type="InterPro" id="IPR000415">
    <property type="entry name" value="Nitroreductase-like"/>
</dbReference>
<dbReference type="eggNOG" id="COG0778">
    <property type="taxonomic scope" value="Bacteria"/>
</dbReference>
<dbReference type="CDD" id="cd02150">
    <property type="entry name" value="nitroreductase"/>
    <property type="match status" value="1"/>
</dbReference>
<dbReference type="AlphaFoldDB" id="E8N245"/>
<protein>
    <submittedName>
        <fullName evidence="5">Nitroreductase</fullName>
    </submittedName>
</protein>
<name>E8N245_ANATU</name>
<gene>
    <name evidence="5" type="ordered locus">ANT_29660</name>
</gene>
<dbReference type="PANTHER" id="PTHR23026:SF90">
    <property type="entry name" value="IODOTYROSINE DEIODINASE 1"/>
    <property type="match status" value="1"/>
</dbReference>
<accession>E8N245</accession>
<organism evidence="5 6">
    <name type="scientific">Anaerolinea thermophila (strain DSM 14523 / JCM 11388 / NBRC 100420 / UNI-1)</name>
    <dbReference type="NCBI Taxonomy" id="926569"/>
    <lineage>
        <taxon>Bacteria</taxon>
        <taxon>Bacillati</taxon>
        <taxon>Chloroflexota</taxon>
        <taxon>Anaerolineae</taxon>
        <taxon>Anaerolineales</taxon>
        <taxon>Anaerolineaceae</taxon>
        <taxon>Anaerolinea</taxon>
    </lineage>
</organism>
<dbReference type="Pfam" id="PF00881">
    <property type="entry name" value="Nitroreductase"/>
    <property type="match status" value="2"/>
</dbReference>
<dbReference type="OrthoDB" id="9812105at2"/>
<feature type="domain" description="Nitroreductase" evidence="4">
    <location>
        <begin position="68"/>
        <end position="150"/>
    </location>
</feature>
<dbReference type="STRING" id="926569.ANT_29660"/>
<keyword evidence="1" id="KW-0285">Flavoprotein</keyword>
<keyword evidence="2" id="KW-0288">FMN</keyword>
<reference evidence="5 6" key="1">
    <citation type="submission" date="2010-12" db="EMBL/GenBank/DDBJ databases">
        <title>Whole genome sequence of Anaerolinea thermophila UNI-1.</title>
        <authorList>
            <person name="Narita-Yamada S."/>
            <person name="Kishi E."/>
            <person name="Watanabe Y."/>
            <person name="Takasaki K."/>
            <person name="Ankai A."/>
            <person name="Oguchi A."/>
            <person name="Fukui S."/>
            <person name="Takahashi M."/>
            <person name="Yashiro I."/>
            <person name="Hosoyama A."/>
            <person name="Sekiguchi Y."/>
            <person name="Hanada S."/>
            <person name="Fujita N."/>
        </authorList>
    </citation>
    <scope>NUCLEOTIDE SEQUENCE [LARGE SCALE GENOMIC DNA]</scope>
    <source>
        <strain evidence="6">DSM 14523 / JCM 11388 / NBRC 100420 / UNI-1</strain>
    </source>
</reference>
<evidence type="ECO:0000256" key="2">
    <source>
        <dbReference type="ARBA" id="ARBA00022643"/>
    </source>
</evidence>
<keyword evidence="3" id="KW-0560">Oxidoreductase</keyword>
<dbReference type="EMBL" id="AP012029">
    <property type="protein sequence ID" value="BAJ64992.1"/>
    <property type="molecule type" value="Genomic_DNA"/>
</dbReference>
<dbReference type="GO" id="GO:0016491">
    <property type="term" value="F:oxidoreductase activity"/>
    <property type="evidence" value="ECO:0007669"/>
    <property type="project" value="UniProtKB-KW"/>
</dbReference>
<evidence type="ECO:0000313" key="6">
    <source>
        <dbReference type="Proteomes" id="UP000008922"/>
    </source>
</evidence>
<evidence type="ECO:0000256" key="3">
    <source>
        <dbReference type="ARBA" id="ARBA00023002"/>
    </source>
</evidence>
<evidence type="ECO:0000259" key="4">
    <source>
        <dbReference type="Pfam" id="PF00881"/>
    </source>
</evidence>
<dbReference type="Proteomes" id="UP000008922">
    <property type="component" value="Chromosome"/>
</dbReference>
<dbReference type="InterPro" id="IPR050627">
    <property type="entry name" value="Nitroreductase/BluB"/>
</dbReference>
<keyword evidence="6" id="KW-1185">Reference proteome</keyword>
<dbReference type="SUPFAM" id="SSF55469">
    <property type="entry name" value="FMN-dependent nitroreductase-like"/>
    <property type="match status" value="1"/>
</dbReference>
<proteinExistence type="predicted"/>
<sequence length="171" mass="19345">MGNILEHIYQRRSIRKYKPDPVPRETLLDLLRAAMAAPSAVNKQPWDFIVLTQPERLAALQEMLPYGKYACPAAIVVCGRLDLAHTEPDGSYWVQDCSAATENLLLAAAGLGLGTVWVGVYPIRERVEAVRQVLNIPPYAVPLNVILVGYPDEEKLPQTRFREDRVHWENW</sequence>
<dbReference type="FunCoup" id="E8N245">
    <property type="interactions" value="49"/>
</dbReference>
<dbReference type="HOGENOM" id="CLU_070764_7_3_0"/>
<dbReference type="KEGG" id="atm:ANT_29660"/>
<evidence type="ECO:0000313" key="5">
    <source>
        <dbReference type="EMBL" id="BAJ64992.1"/>
    </source>
</evidence>